<sequence length="232" mass="24945">MFQRASLLTVSTLPLASCSGDLSALDPAGPYAGAIANLWWIMLAGAAAILALVLVLFALVFFRPGFGRGLSQKGWMIAGGLVLPVPVLIALMIYGMAQGEYLIGAWQKEPVIARVEAKGAMWRWNFRYPDLGPDVASEETLHIPVGGVVEVQVTSDDVVHSFWIPRLAGKVDAVPGHITTLRIRADVAGRYGGVCAEYCGVGHTSMRFTVEAHPPELYEQRLTEMSVRGAAP</sequence>
<comment type="caution">
    <text evidence="16">The sequence shown here is derived from an EMBL/GenBank/DDBJ whole genome shotgun (WGS) entry which is preliminary data.</text>
</comment>
<evidence type="ECO:0000256" key="8">
    <source>
        <dbReference type="ARBA" id="ARBA00022989"/>
    </source>
</evidence>
<evidence type="ECO:0000313" key="16">
    <source>
        <dbReference type="EMBL" id="THV20209.1"/>
    </source>
</evidence>
<dbReference type="InterPro" id="IPR045187">
    <property type="entry name" value="CcO_II"/>
</dbReference>
<dbReference type="AlphaFoldDB" id="A0A4S8NYM1"/>
<evidence type="ECO:0000256" key="10">
    <source>
        <dbReference type="ARBA" id="ARBA00023136"/>
    </source>
</evidence>
<dbReference type="RefSeq" id="WP_136600226.1">
    <property type="nucleotide sequence ID" value="NZ_STGV01000008.1"/>
</dbReference>
<comment type="function">
    <text evidence="11">Subunits I and II form the functional core of the enzyme complex. Electrons originating in cytochrome c are transferred via heme a and Cu(A) to the binuclear center formed by heme a3 and Cu(B).</text>
</comment>
<evidence type="ECO:0000256" key="7">
    <source>
        <dbReference type="ARBA" id="ARBA00022982"/>
    </source>
</evidence>
<comment type="subcellular location">
    <subcellularLocation>
        <location evidence="1">Membrane</location>
        <topology evidence="1">Multi-pass membrane protein</topology>
    </subcellularLocation>
</comment>
<dbReference type="InterPro" id="IPR001505">
    <property type="entry name" value="Copper_CuA"/>
</dbReference>
<dbReference type="OrthoDB" id="9781261at2"/>
<dbReference type="GO" id="GO:0016020">
    <property type="term" value="C:membrane"/>
    <property type="evidence" value="ECO:0007669"/>
    <property type="project" value="UniProtKB-SubCell"/>
</dbReference>
<evidence type="ECO:0000256" key="5">
    <source>
        <dbReference type="ARBA" id="ARBA00022692"/>
    </source>
</evidence>
<dbReference type="GO" id="GO:0005507">
    <property type="term" value="F:copper ion binding"/>
    <property type="evidence" value="ECO:0007669"/>
    <property type="project" value="InterPro"/>
</dbReference>
<name>A0A4S8NYM1_9HYPH</name>
<keyword evidence="8 14" id="KW-1133">Transmembrane helix</keyword>
<comment type="similarity">
    <text evidence="2">Belongs to the cytochrome c oxidase subunit 2 family.</text>
</comment>
<feature type="transmembrane region" description="Helical" evidence="14">
    <location>
        <begin position="40"/>
        <end position="62"/>
    </location>
</feature>
<dbReference type="Gene3D" id="2.60.40.420">
    <property type="entry name" value="Cupredoxins - blue copper proteins"/>
    <property type="match status" value="1"/>
</dbReference>
<evidence type="ECO:0000259" key="15">
    <source>
        <dbReference type="PROSITE" id="PS50857"/>
    </source>
</evidence>
<keyword evidence="9" id="KW-0186">Copper</keyword>
<evidence type="ECO:0000256" key="11">
    <source>
        <dbReference type="ARBA" id="ARBA00024688"/>
    </source>
</evidence>
<feature type="domain" description="Cytochrome oxidase subunit II copper A binding" evidence="15">
    <location>
        <begin position="110"/>
        <end position="224"/>
    </location>
</feature>
<keyword evidence="17" id="KW-1185">Reference proteome</keyword>
<evidence type="ECO:0000256" key="9">
    <source>
        <dbReference type="ARBA" id="ARBA00023008"/>
    </source>
</evidence>
<keyword evidence="7" id="KW-0249">Electron transport</keyword>
<dbReference type="PROSITE" id="PS00078">
    <property type="entry name" value="COX2"/>
    <property type="match status" value="1"/>
</dbReference>
<dbReference type="GO" id="GO:0004129">
    <property type="term" value="F:cytochrome-c oxidase activity"/>
    <property type="evidence" value="ECO:0007669"/>
    <property type="project" value="UniProtKB-EC"/>
</dbReference>
<dbReference type="NCBIfam" id="TIGR02866">
    <property type="entry name" value="CoxB"/>
    <property type="match status" value="1"/>
</dbReference>
<keyword evidence="4" id="KW-0679">Respiratory chain</keyword>
<organism evidence="16 17">
    <name type="scientific">Peteryoungia ipomoeae</name>
    <dbReference type="NCBI Taxonomy" id="1210932"/>
    <lineage>
        <taxon>Bacteria</taxon>
        <taxon>Pseudomonadati</taxon>
        <taxon>Pseudomonadota</taxon>
        <taxon>Alphaproteobacteria</taxon>
        <taxon>Hyphomicrobiales</taxon>
        <taxon>Rhizobiaceae</taxon>
        <taxon>Peteryoungia</taxon>
    </lineage>
</organism>
<keyword evidence="3" id="KW-0813">Transport</keyword>
<dbReference type="InterPro" id="IPR014222">
    <property type="entry name" value="Cyt_c_oxidase_su2"/>
</dbReference>
<dbReference type="GO" id="GO:0016491">
    <property type="term" value="F:oxidoreductase activity"/>
    <property type="evidence" value="ECO:0007669"/>
    <property type="project" value="UniProtKB-KW"/>
</dbReference>
<keyword evidence="5 14" id="KW-0812">Transmembrane</keyword>
<evidence type="ECO:0000256" key="14">
    <source>
        <dbReference type="SAM" id="Phobius"/>
    </source>
</evidence>
<keyword evidence="6" id="KW-0479">Metal-binding</keyword>
<dbReference type="PANTHER" id="PTHR22888">
    <property type="entry name" value="CYTOCHROME C OXIDASE, SUBUNIT II"/>
    <property type="match status" value="1"/>
</dbReference>
<keyword evidence="10 14" id="KW-0472">Membrane</keyword>
<dbReference type="Pfam" id="PF00116">
    <property type="entry name" value="COX2"/>
    <property type="match status" value="1"/>
</dbReference>
<reference evidence="16 17" key="1">
    <citation type="submission" date="2019-04" db="EMBL/GenBank/DDBJ databases">
        <title>Genome sequence of strain shin9-1.</title>
        <authorList>
            <person name="Gao J."/>
            <person name="Sun J."/>
        </authorList>
    </citation>
    <scope>NUCLEOTIDE SEQUENCE [LARGE SCALE GENOMIC DNA]</scope>
    <source>
        <strain evidence="17">shin9-1</strain>
    </source>
</reference>
<evidence type="ECO:0000256" key="1">
    <source>
        <dbReference type="ARBA" id="ARBA00004141"/>
    </source>
</evidence>
<evidence type="ECO:0000256" key="13">
    <source>
        <dbReference type="ARBA" id="ARBA00047816"/>
    </source>
</evidence>
<protein>
    <recommendedName>
        <fullName evidence="12">Cytochrome aa3 subunit 2</fullName>
    </recommendedName>
</protein>
<keyword evidence="16" id="KW-0560">Oxidoreductase</keyword>
<proteinExistence type="inferred from homology"/>
<evidence type="ECO:0000256" key="3">
    <source>
        <dbReference type="ARBA" id="ARBA00022448"/>
    </source>
</evidence>
<dbReference type="SUPFAM" id="SSF49503">
    <property type="entry name" value="Cupredoxins"/>
    <property type="match status" value="1"/>
</dbReference>
<dbReference type="InterPro" id="IPR008972">
    <property type="entry name" value="Cupredoxin"/>
</dbReference>
<evidence type="ECO:0000313" key="17">
    <source>
        <dbReference type="Proteomes" id="UP000308828"/>
    </source>
</evidence>
<comment type="catalytic activity">
    <reaction evidence="13">
        <text>4 Fe(II)-[cytochrome c] + O2 + 8 H(+)(in) = 4 Fe(III)-[cytochrome c] + 2 H2O + 4 H(+)(out)</text>
        <dbReference type="Rhea" id="RHEA:11436"/>
        <dbReference type="Rhea" id="RHEA-COMP:10350"/>
        <dbReference type="Rhea" id="RHEA-COMP:14399"/>
        <dbReference type="ChEBI" id="CHEBI:15377"/>
        <dbReference type="ChEBI" id="CHEBI:15378"/>
        <dbReference type="ChEBI" id="CHEBI:15379"/>
        <dbReference type="ChEBI" id="CHEBI:29033"/>
        <dbReference type="ChEBI" id="CHEBI:29034"/>
        <dbReference type="EC" id="7.1.1.9"/>
    </reaction>
</comment>
<feature type="transmembrane region" description="Helical" evidence="14">
    <location>
        <begin position="74"/>
        <end position="97"/>
    </location>
</feature>
<evidence type="ECO:0000256" key="4">
    <source>
        <dbReference type="ARBA" id="ARBA00022660"/>
    </source>
</evidence>
<accession>A0A4S8NYM1</accession>
<dbReference type="Proteomes" id="UP000308828">
    <property type="component" value="Unassembled WGS sequence"/>
</dbReference>
<dbReference type="PROSITE" id="PS50857">
    <property type="entry name" value="COX2_CUA"/>
    <property type="match status" value="1"/>
</dbReference>
<dbReference type="GO" id="GO:0042773">
    <property type="term" value="P:ATP synthesis coupled electron transport"/>
    <property type="evidence" value="ECO:0007669"/>
    <property type="project" value="TreeGrafter"/>
</dbReference>
<evidence type="ECO:0000256" key="12">
    <source>
        <dbReference type="ARBA" id="ARBA00031399"/>
    </source>
</evidence>
<dbReference type="InterPro" id="IPR002429">
    <property type="entry name" value="CcO_II-like_C"/>
</dbReference>
<evidence type="ECO:0000256" key="6">
    <source>
        <dbReference type="ARBA" id="ARBA00022723"/>
    </source>
</evidence>
<gene>
    <name evidence="16" type="primary">coxB</name>
    <name evidence="16" type="ORF">FAA97_19380</name>
</gene>
<dbReference type="PANTHER" id="PTHR22888:SF9">
    <property type="entry name" value="CYTOCHROME C OXIDASE SUBUNIT 2"/>
    <property type="match status" value="1"/>
</dbReference>
<evidence type="ECO:0000256" key="2">
    <source>
        <dbReference type="ARBA" id="ARBA00007866"/>
    </source>
</evidence>
<dbReference type="EMBL" id="STGV01000008">
    <property type="protein sequence ID" value="THV20209.1"/>
    <property type="molecule type" value="Genomic_DNA"/>
</dbReference>